<dbReference type="InterPro" id="IPR011701">
    <property type="entry name" value="MFS"/>
</dbReference>
<organism evidence="8">
    <name type="scientific">Tolypothrix bouteillei VB521301</name>
    <dbReference type="NCBI Taxonomy" id="1479485"/>
    <lineage>
        <taxon>Bacteria</taxon>
        <taxon>Bacillati</taxon>
        <taxon>Cyanobacteriota</taxon>
        <taxon>Cyanophyceae</taxon>
        <taxon>Nostocales</taxon>
        <taxon>Tolypothrichaceae</taxon>
        <taxon>Tolypothrix</taxon>
    </lineage>
</organism>
<accession>A0A0C1R4C0</accession>
<feature type="transmembrane region" description="Helical" evidence="5">
    <location>
        <begin position="104"/>
        <end position="126"/>
    </location>
</feature>
<dbReference type="Gene3D" id="1.20.1250.20">
    <property type="entry name" value="MFS general substrate transporter like domains"/>
    <property type="match status" value="2"/>
</dbReference>
<comment type="subcellular location">
    <subcellularLocation>
        <location evidence="1">Cell membrane</location>
        <topology evidence="1">Multi-pass membrane protein</topology>
    </subcellularLocation>
</comment>
<evidence type="ECO:0000256" key="2">
    <source>
        <dbReference type="ARBA" id="ARBA00022692"/>
    </source>
</evidence>
<dbReference type="STRING" id="1479485.DA73_0218920"/>
<dbReference type="OrthoDB" id="9814001at2"/>
<dbReference type="EMBL" id="JHEG04000001">
    <property type="protein sequence ID" value="KAF3886587.1"/>
    <property type="molecule type" value="Genomic_DNA"/>
</dbReference>
<feature type="transmembrane region" description="Helical" evidence="5">
    <location>
        <begin position="168"/>
        <end position="188"/>
    </location>
</feature>
<evidence type="ECO:0000256" key="1">
    <source>
        <dbReference type="ARBA" id="ARBA00004651"/>
    </source>
</evidence>
<evidence type="ECO:0000313" key="9">
    <source>
        <dbReference type="Proteomes" id="UP000029738"/>
    </source>
</evidence>
<feature type="transmembrane region" description="Helical" evidence="5">
    <location>
        <begin position="138"/>
        <end position="156"/>
    </location>
</feature>
<feature type="transmembrane region" description="Helical" evidence="5">
    <location>
        <begin position="245"/>
        <end position="265"/>
    </location>
</feature>
<dbReference type="GO" id="GO:0005886">
    <property type="term" value="C:plasma membrane"/>
    <property type="evidence" value="ECO:0007669"/>
    <property type="project" value="UniProtKB-SubCell"/>
</dbReference>
<evidence type="ECO:0000256" key="5">
    <source>
        <dbReference type="SAM" id="Phobius"/>
    </source>
</evidence>
<protein>
    <submittedName>
        <fullName evidence="8">MFS transporter</fullName>
    </submittedName>
</protein>
<feature type="transmembrane region" description="Helical" evidence="5">
    <location>
        <begin position="218"/>
        <end position="239"/>
    </location>
</feature>
<dbReference type="InterPro" id="IPR052714">
    <property type="entry name" value="MFS_Exporter"/>
</dbReference>
<keyword evidence="4 5" id="KW-0472">Membrane</keyword>
<dbReference type="PANTHER" id="PTHR23531:SF1">
    <property type="entry name" value="QUINOLENE RESISTANCE PROTEIN NORA"/>
    <property type="match status" value="1"/>
</dbReference>
<feature type="transmembrane region" description="Helical" evidence="5">
    <location>
        <begin position="277"/>
        <end position="297"/>
    </location>
</feature>
<dbReference type="Pfam" id="PF07690">
    <property type="entry name" value="MFS_1"/>
    <property type="match status" value="1"/>
</dbReference>
<feature type="transmembrane region" description="Helical" evidence="5">
    <location>
        <begin position="364"/>
        <end position="385"/>
    </location>
</feature>
<dbReference type="Proteomes" id="UP000029738">
    <property type="component" value="Unassembled WGS sequence"/>
</dbReference>
<gene>
    <name evidence="8" type="ORF">DA73_0218920</name>
    <name evidence="7" type="ORF">DA73_0400014700</name>
</gene>
<dbReference type="PANTHER" id="PTHR23531">
    <property type="entry name" value="QUINOLENE RESISTANCE PROTEIN NORA"/>
    <property type="match status" value="1"/>
</dbReference>
<evidence type="ECO:0000259" key="6">
    <source>
        <dbReference type="PROSITE" id="PS50850"/>
    </source>
</evidence>
<feature type="transmembrane region" description="Helical" evidence="5">
    <location>
        <begin position="12"/>
        <end position="30"/>
    </location>
</feature>
<evidence type="ECO:0000256" key="3">
    <source>
        <dbReference type="ARBA" id="ARBA00022989"/>
    </source>
</evidence>
<dbReference type="AlphaFoldDB" id="A0A0C1R4C0"/>
<feature type="transmembrane region" description="Helical" evidence="5">
    <location>
        <begin position="336"/>
        <end position="358"/>
    </location>
</feature>
<sequence length="410" mass="44371">MTVLRTSDTQLRYNLLVLFAAGLLFWSSIASLLPTLPIYLRQLGTNRQEIGIVMGSFAIGLLLFRPWLGRLADRRGRKIVLLIGTLVAAIAPLGYLTIKSIPLLMLVRAFHGISIAAFATGFNALVADIAPPEKRGEIIGYMSLVNPIGFAIGPALGGYLQSGASNKVLFLITAELALVAVLGVLPIANPPLPKLKRTDDRDNQFWKILWSPRVRTPAVIMLLIGLAGSSIHIFIPLFIKEAKIELNPGLFFSAAAISGFGIRLFTGKASDRLGRGLFITISLVFYTVSMLILWLAYSPPIVLLAAVVEGAASGTLIPAITAMMADRAKPQERGKIFALCLLGLDVGIAIAGLLFGLFTHHFGYRKMFLVSAFLTFLGIAFFLTLSSKNLASSLRFALGRESDNYAIKKI</sequence>
<dbReference type="SUPFAM" id="SSF103473">
    <property type="entry name" value="MFS general substrate transporter"/>
    <property type="match status" value="1"/>
</dbReference>
<evidence type="ECO:0000256" key="4">
    <source>
        <dbReference type="ARBA" id="ARBA00023136"/>
    </source>
</evidence>
<dbReference type="EMBL" id="JHEG02000048">
    <property type="protein sequence ID" value="KIE10598.1"/>
    <property type="molecule type" value="Genomic_DNA"/>
</dbReference>
<dbReference type="GO" id="GO:0022857">
    <property type="term" value="F:transmembrane transporter activity"/>
    <property type="evidence" value="ECO:0007669"/>
    <property type="project" value="InterPro"/>
</dbReference>
<keyword evidence="2 5" id="KW-0812">Transmembrane</keyword>
<feature type="transmembrane region" description="Helical" evidence="5">
    <location>
        <begin position="80"/>
        <end position="98"/>
    </location>
</feature>
<proteinExistence type="predicted"/>
<feature type="transmembrane region" description="Helical" evidence="5">
    <location>
        <begin position="303"/>
        <end position="324"/>
    </location>
</feature>
<keyword evidence="3 5" id="KW-1133">Transmembrane helix</keyword>
<comment type="caution">
    <text evidence="8">The sequence shown here is derived from an EMBL/GenBank/DDBJ whole genome shotgun (WGS) entry which is preliminary data.</text>
</comment>
<dbReference type="RefSeq" id="WP_038074742.1">
    <property type="nucleotide sequence ID" value="NZ_JHEG04000001.1"/>
</dbReference>
<evidence type="ECO:0000313" key="7">
    <source>
        <dbReference type="EMBL" id="KAF3886587.1"/>
    </source>
</evidence>
<reference evidence="8" key="1">
    <citation type="journal article" date="2015" name="Genome Announc.">
        <title>Draft Genome Sequence of Tolypothrix boutellei Strain VB521301.</title>
        <authorList>
            <person name="Chandrababunaidu M.M."/>
            <person name="Singh D."/>
            <person name="Sen D."/>
            <person name="Bhan S."/>
            <person name="Das S."/>
            <person name="Gupta A."/>
            <person name="Adhikary S.P."/>
            <person name="Tripathy S."/>
        </authorList>
    </citation>
    <scope>NUCLEOTIDE SEQUENCE</scope>
    <source>
        <strain evidence="8">VB521301</strain>
    </source>
</reference>
<evidence type="ECO:0000313" key="8">
    <source>
        <dbReference type="EMBL" id="KIE10598.1"/>
    </source>
</evidence>
<dbReference type="CDD" id="cd17489">
    <property type="entry name" value="MFS_YfcJ_like"/>
    <property type="match status" value="1"/>
</dbReference>
<dbReference type="InterPro" id="IPR020846">
    <property type="entry name" value="MFS_dom"/>
</dbReference>
<feature type="domain" description="Major facilitator superfamily (MFS) profile" evidence="6">
    <location>
        <begin position="14"/>
        <end position="390"/>
    </location>
</feature>
<name>A0A0C1R4C0_9CYAN</name>
<dbReference type="PROSITE" id="PS50850">
    <property type="entry name" value="MFS"/>
    <property type="match status" value="1"/>
</dbReference>
<keyword evidence="9" id="KW-1185">Reference proteome</keyword>
<dbReference type="InterPro" id="IPR036259">
    <property type="entry name" value="MFS_trans_sf"/>
</dbReference>
<feature type="transmembrane region" description="Helical" evidence="5">
    <location>
        <begin position="50"/>
        <end position="68"/>
    </location>
</feature>
<reference evidence="7" key="2">
    <citation type="submission" date="2019-11" db="EMBL/GenBank/DDBJ databases">
        <title>Improved Assembly of Tolypothrix boutellei genome.</title>
        <authorList>
            <person name="Sarangi A.N."/>
            <person name="Mukherjee M."/>
            <person name="Ghosh S."/>
            <person name="Singh D."/>
            <person name="Das A."/>
            <person name="Kant S."/>
            <person name="Prusty A."/>
            <person name="Tripathy S."/>
        </authorList>
    </citation>
    <scope>NUCLEOTIDE SEQUENCE</scope>
    <source>
        <strain evidence="7">VB521301</strain>
    </source>
</reference>